<sequence>MENIGEQVVCLIAYHLLFAMFVWSYWKTIFTLPMNPSKEFHLSYAEKESLEREPRGEAHQEVLRRAAKDLPIYTRTMSGAIRYCDRCQLVKPDRCHHCSVCDKCILKMDHHCPWGLDARRCQTPWMLKSIIKNSTGRSMRSAIRICGFLVTYIGNTVFSPRLVESMDRKPGDTES</sequence>
<evidence type="ECO:0000313" key="10">
    <source>
        <dbReference type="Proteomes" id="UP000550707"/>
    </source>
</evidence>
<dbReference type="InterPro" id="IPR039859">
    <property type="entry name" value="PFA4/ZDH16/20/ERF2-like"/>
</dbReference>
<comment type="subcellular location">
    <subcellularLocation>
        <location evidence="1">Membrane</location>
        <topology evidence="1">Multi-pass membrane protein</topology>
    </subcellularLocation>
</comment>
<dbReference type="InterPro" id="IPR001594">
    <property type="entry name" value="Palmitoyltrfase_DHHC"/>
</dbReference>
<evidence type="ECO:0000256" key="1">
    <source>
        <dbReference type="ARBA" id="ARBA00004141"/>
    </source>
</evidence>
<keyword evidence="5 7" id="KW-0472">Membrane</keyword>
<evidence type="ECO:0000256" key="2">
    <source>
        <dbReference type="ARBA" id="ARBA00022679"/>
    </source>
</evidence>
<comment type="similarity">
    <text evidence="7">Belongs to the DHHC palmitoyltransferase family.</text>
</comment>
<dbReference type="AlphaFoldDB" id="A0A7J8GNM0"/>
<evidence type="ECO:0000259" key="8">
    <source>
        <dbReference type="Pfam" id="PF01529"/>
    </source>
</evidence>
<keyword evidence="4 7" id="KW-1133">Transmembrane helix</keyword>
<dbReference type="PROSITE" id="PS50216">
    <property type="entry name" value="DHHC"/>
    <property type="match status" value="1"/>
</dbReference>
<gene>
    <name evidence="9" type="ORF">HJG59_019814</name>
</gene>
<comment type="domain">
    <text evidence="7">The DHHC domain is required for palmitoyltransferase activity.</text>
</comment>
<keyword evidence="6 7" id="KW-0012">Acyltransferase</keyword>
<comment type="caution">
    <text evidence="9">The sequence shown here is derived from an EMBL/GenBank/DDBJ whole genome shotgun (WGS) entry which is preliminary data.</text>
</comment>
<feature type="domain" description="Palmitoyltransferase DHHC" evidence="8">
    <location>
        <begin position="81"/>
        <end position="114"/>
    </location>
</feature>
<reference evidence="9 10" key="1">
    <citation type="journal article" date="2020" name="Nature">
        <title>Six reference-quality genomes reveal evolution of bat adaptations.</title>
        <authorList>
            <person name="Jebb D."/>
            <person name="Huang Z."/>
            <person name="Pippel M."/>
            <person name="Hughes G.M."/>
            <person name="Lavrichenko K."/>
            <person name="Devanna P."/>
            <person name="Winkler S."/>
            <person name="Jermiin L.S."/>
            <person name="Skirmuntt E.C."/>
            <person name="Katzourakis A."/>
            <person name="Burkitt-Gray L."/>
            <person name="Ray D.A."/>
            <person name="Sullivan K.A.M."/>
            <person name="Roscito J.G."/>
            <person name="Kirilenko B.M."/>
            <person name="Davalos L.M."/>
            <person name="Corthals A.P."/>
            <person name="Power M.L."/>
            <person name="Jones G."/>
            <person name="Ransome R.D."/>
            <person name="Dechmann D.K.N."/>
            <person name="Locatelli A.G."/>
            <person name="Puechmaille S.J."/>
            <person name="Fedrigo O."/>
            <person name="Jarvis E.D."/>
            <person name="Hiller M."/>
            <person name="Vernes S.C."/>
            <person name="Myers E.W."/>
            <person name="Teeling E.C."/>
        </authorList>
    </citation>
    <scope>NUCLEOTIDE SEQUENCE [LARGE SCALE GENOMIC DNA]</scope>
    <source>
        <strain evidence="9">MMolMol1</strain>
        <tissue evidence="9">Muscle</tissue>
    </source>
</reference>
<evidence type="ECO:0000256" key="5">
    <source>
        <dbReference type="ARBA" id="ARBA00023136"/>
    </source>
</evidence>
<evidence type="ECO:0000256" key="6">
    <source>
        <dbReference type="ARBA" id="ARBA00023315"/>
    </source>
</evidence>
<feature type="transmembrane region" description="Helical" evidence="7">
    <location>
        <begin position="7"/>
        <end position="26"/>
    </location>
</feature>
<dbReference type="Proteomes" id="UP000550707">
    <property type="component" value="Unassembled WGS sequence"/>
</dbReference>
<dbReference type="GO" id="GO:0019706">
    <property type="term" value="F:protein-cysteine S-palmitoyltransferase activity"/>
    <property type="evidence" value="ECO:0007669"/>
    <property type="project" value="UniProtKB-EC"/>
</dbReference>
<evidence type="ECO:0000256" key="3">
    <source>
        <dbReference type="ARBA" id="ARBA00022692"/>
    </source>
</evidence>
<dbReference type="Pfam" id="PF01529">
    <property type="entry name" value="DHHC"/>
    <property type="match status" value="1"/>
</dbReference>
<evidence type="ECO:0000256" key="7">
    <source>
        <dbReference type="RuleBase" id="RU079119"/>
    </source>
</evidence>
<proteinExistence type="inferred from homology"/>
<name>A0A7J8GNM0_MOLMO</name>
<comment type="catalytic activity">
    <reaction evidence="7">
        <text>L-cysteinyl-[protein] + hexadecanoyl-CoA = S-hexadecanoyl-L-cysteinyl-[protein] + CoA</text>
        <dbReference type="Rhea" id="RHEA:36683"/>
        <dbReference type="Rhea" id="RHEA-COMP:10131"/>
        <dbReference type="Rhea" id="RHEA-COMP:11032"/>
        <dbReference type="ChEBI" id="CHEBI:29950"/>
        <dbReference type="ChEBI" id="CHEBI:57287"/>
        <dbReference type="ChEBI" id="CHEBI:57379"/>
        <dbReference type="ChEBI" id="CHEBI:74151"/>
        <dbReference type="EC" id="2.3.1.225"/>
    </reaction>
</comment>
<comment type="caution">
    <text evidence="7">Lacks conserved residue(s) required for the propagation of feature annotation.</text>
</comment>
<organism evidence="9 10">
    <name type="scientific">Molossus molossus</name>
    <name type="common">Pallas' mastiff bat</name>
    <name type="synonym">Vespertilio molossus</name>
    <dbReference type="NCBI Taxonomy" id="27622"/>
    <lineage>
        <taxon>Eukaryota</taxon>
        <taxon>Metazoa</taxon>
        <taxon>Chordata</taxon>
        <taxon>Craniata</taxon>
        <taxon>Vertebrata</taxon>
        <taxon>Euteleostomi</taxon>
        <taxon>Mammalia</taxon>
        <taxon>Eutheria</taxon>
        <taxon>Laurasiatheria</taxon>
        <taxon>Chiroptera</taxon>
        <taxon>Yangochiroptera</taxon>
        <taxon>Molossidae</taxon>
        <taxon>Molossus</taxon>
    </lineage>
</organism>
<evidence type="ECO:0000313" key="9">
    <source>
        <dbReference type="EMBL" id="KAF6461275.1"/>
    </source>
</evidence>
<dbReference type="EMBL" id="JACASF010000009">
    <property type="protein sequence ID" value="KAF6461275.1"/>
    <property type="molecule type" value="Genomic_DNA"/>
</dbReference>
<keyword evidence="10" id="KW-1185">Reference proteome</keyword>
<keyword evidence="2 7" id="KW-0808">Transferase</keyword>
<keyword evidence="3 7" id="KW-0812">Transmembrane</keyword>
<dbReference type="GO" id="GO:0016020">
    <property type="term" value="C:membrane"/>
    <property type="evidence" value="ECO:0007669"/>
    <property type="project" value="UniProtKB-SubCell"/>
</dbReference>
<dbReference type="PANTHER" id="PTHR12246">
    <property type="entry name" value="PALMITOYLTRANSFERASE ZDHHC16"/>
    <property type="match status" value="1"/>
</dbReference>
<accession>A0A7J8GNM0</accession>
<protein>
    <recommendedName>
        <fullName evidence="7">Palmitoyltransferase</fullName>
        <ecNumber evidence="7">2.3.1.225</ecNumber>
    </recommendedName>
</protein>
<dbReference type="EC" id="2.3.1.225" evidence="7"/>
<evidence type="ECO:0000256" key="4">
    <source>
        <dbReference type="ARBA" id="ARBA00022989"/>
    </source>
</evidence>